<feature type="transmembrane region" description="Helical" evidence="1">
    <location>
        <begin position="44"/>
        <end position="62"/>
    </location>
</feature>
<keyword evidence="1 2" id="KW-0812">Transmembrane</keyword>
<dbReference type="Pfam" id="PF11137">
    <property type="entry name" value="DUF2909"/>
    <property type="match status" value="1"/>
</dbReference>
<dbReference type="AlphaFoldDB" id="A0A411HNY1"/>
<evidence type="ECO:0000256" key="1">
    <source>
        <dbReference type="SAM" id="Phobius"/>
    </source>
</evidence>
<keyword evidence="1" id="KW-0472">Membrane</keyword>
<proteinExistence type="predicted"/>
<organism evidence="2 3">
    <name type="scientific">Pseudolysobacter antarcticus</name>
    <dbReference type="NCBI Taxonomy" id="2511995"/>
    <lineage>
        <taxon>Bacteria</taxon>
        <taxon>Pseudomonadati</taxon>
        <taxon>Pseudomonadota</taxon>
        <taxon>Gammaproteobacteria</taxon>
        <taxon>Lysobacterales</taxon>
        <taxon>Rhodanobacteraceae</taxon>
        <taxon>Pseudolysobacter</taxon>
    </lineage>
</organism>
<dbReference type="KEGG" id="xbc:ELE36_18510"/>
<protein>
    <submittedName>
        <fullName evidence="2">Twin transmembrane helix small protein</fullName>
    </submittedName>
</protein>
<evidence type="ECO:0000313" key="2">
    <source>
        <dbReference type="EMBL" id="QBB72197.1"/>
    </source>
</evidence>
<sequence>MLTKLAIVAFLVVIIYNLGAGLYFMMTDKGKTDRTMKALTRRIALSVALILLVMLGIYTGVIRPHDLGH</sequence>
<dbReference type="NCBIfam" id="NF033233">
    <property type="entry name" value="twin_helix"/>
    <property type="match status" value="1"/>
</dbReference>
<reference evidence="2 3" key="1">
    <citation type="submission" date="2019-01" db="EMBL/GenBank/DDBJ databases">
        <title>Pseudolysobacter antarctica gen. nov., sp. nov., isolated from Fildes Peninsula, Antarctica.</title>
        <authorList>
            <person name="Wei Z."/>
            <person name="Peng F."/>
        </authorList>
    </citation>
    <scope>NUCLEOTIDE SEQUENCE [LARGE SCALE GENOMIC DNA]</scope>
    <source>
        <strain evidence="2 3">AQ6-296</strain>
    </source>
</reference>
<keyword evidence="1" id="KW-1133">Transmembrane helix</keyword>
<dbReference type="Proteomes" id="UP000291562">
    <property type="component" value="Chromosome"/>
</dbReference>
<name>A0A411HNY1_9GAMM</name>
<keyword evidence="3" id="KW-1185">Reference proteome</keyword>
<dbReference type="RefSeq" id="WP_129835934.1">
    <property type="nucleotide sequence ID" value="NZ_CP035704.1"/>
</dbReference>
<evidence type="ECO:0000313" key="3">
    <source>
        <dbReference type="Proteomes" id="UP000291562"/>
    </source>
</evidence>
<dbReference type="OrthoDB" id="7066027at2"/>
<feature type="transmembrane region" description="Helical" evidence="1">
    <location>
        <begin position="6"/>
        <end position="24"/>
    </location>
</feature>
<dbReference type="EMBL" id="CP035704">
    <property type="protein sequence ID" value="QBB72197.1"/>
    <property type="molecule type" value="Genomic_DNA"/>
</dbReference>
<dbReference type="InterPro" id="IPR021313">
    <property type="entry name" value="DUF2909"/>
</dbReference>
<gene>
    <name evidence="2" type="ORF">ELE36_18510</name>
</gene>
<accession>A0A411HNY1</accession>